<feature type="transmembrane region" description="Helical" evidence="1">
    <location>
        <begin position="99"/>
        <end position="119"/>
    </location>
</feature>
<gene>
    <name evidence="2" type="ORF">Poli38472_007970</name>
</gene>
<reference evidence="2" key="1">
    <citation type="submission" date="2019-03" db="EMBL/GenBank/DDBJ databases">
        <title>Long read genome sequence of the mycoparasitic Pythium oligandrum ATCC 38472 isolated from sugarbeet rhizosphere.</title>
        <authorList>
            <person name="Gaulin E."/>
        </authorList>
    </citation>
    <scope>NUCLEOTIDE SEQUENCE</scope>
    <source>
        <strain evidence="2">ATCC 38472_TT</strain>
    </source>
</reference>
<keyword evidence="3" id="KW-1185">Reference proteome</keyword>
<comment type="caution">
    <text evidence="2">The sequence shown here is derived from an EMBL/GenBank/DDBJ whole genome shotgun (WGS) entry which is preliminary data.</text>
</comment>
<dbReference type="OrthoDB" id="119981at2759"/>
<sequence length="150" mass="16842">MEPLVVVDDAPRNVLSLSPCAAFPWLLSGAACAVLITQYLEYAVLSTLTRLRWTGAKTHPELVIAFYQVYWSLVLLFIVAVTIWLYATDRWAYKAVYGLVFFVALEALQLSTAILLTSWKQMAARLRTELQRPWVQTLAGKAAVPRSVSH</sequence>
<dbReference type="EMBL" id="SPLM01000037">
    <property type="protein sequence ID" value="TMW65328.1"/>
    <property type="molecule type" value="Genomic_DNA"/>
</dbReference>
<proteinExistence type="predicted"/>
<organism evidence="2 3">
    <name type="scientific">Pythium oligandrum</name>
    <name type="common">Mycoparasitic fungus</name>
    <dbReference type="NCBI Taxonomy" id="41045"/>
    <lineage>
        <taxon>Eukaryota</taxon>
        <taxon>Sar</taxon>
        <taxon>Stramenopiles</taxon>
        <taxon>Oomycota</taxon>
        <taxon>Peronosporomycetes</taxon>
        <taxon>Pythiales</taxon>
        <taxon>Pythiaceae</taxon>
        <taxon>Pythium</taxon>
    </lineage>
</organism>
<dbReference type="AlphaFoldDB" id="A0A8K1CLV4"/>
<feature type="transmembrane region" description="Helical" evidence="1">
    <location>
        <begin position="22"/>
        <end position="42"/>
    </location>
</feature>
<feature type="transmembrane region" description="Helical" evidence="1">
    <location>
        <begin position="62"/>
        <end position="87"/>
    </location>
</feature>
<protein>
    <submittedName>
        <fullName evidence="2">Uncharacterized protein</fullName>
    </submittedName>
</protein>
<evidence type="ECO:0000313" key="3">
    <source>
        <dbReference type="Proteomes" id="UP000794436"/>
    </source>
</evidence>
<evidence type="ECO:0000256" key="1">
    <source>
        <dbReference type="SAM" id="Phobius"/>
    </source>
</evidence>
<name>A0A8K1CLV4_PYTOL</name>
<keyword evidence="1" id="KW-1133">Transmembrane helix</keyword>
<evidence type="ECO:0000313" key="2">
    <source>
        <dbReference type="EMBL" id="TMW65328.1"/>
    </source>
</evidence>
<dbReference type="Proteomes" id="UP000794436">
    <property type="component" value="Unassembled WGS sequence"/>
</dbReference>
<accession>A0A8K1CLV4</accession>
<keyword evidence="1" id="KW-0472">Membrane</keyword>
<keyword evidence="1" id="KW-0812">Transmembrane</keyword>